<dbReference type="Proteomes" id="UP001500167">
    <property type="component" value="Unassembled WGS sequence"/>
</dbReference>
<dbReference type="Gene3D" id="2.60.120.10">
    <property type="entry name" value="Jelly Rolls"/>
    <property type="match status" value="1"/>
</dbReference>
<evidence type="ECO:0000313" key="3">
    <source>
        <dbReference type="Proteomes" id="UP001500167"/>
    </source>
</evidence>
<accession>A0ABP8A6Z7</accession>
<protein>
    <submittedName>
        <fullName evidence="2">Cyclic nucleotide-binding domain-containing protein</fullName>
    </submittedName>
</protein>
<dbReference type="Pfam" id="PF00027">
    <property type="entry name" value="cNMP_binding"/>
    <property type="match status" value="1"/>
</dbReference>
<evidence type="ECO:0000259" key="1">
    <source>
        <dbReference type="Pfam" id="PF00027"/>
    </source>
</evidence>
<reference evidence="3" key="1">
    <citation type="journal article" date="2019" name="Int. J. Syst. Evol. Microbiol.">
        <title>The Global Catalogue of Microorganisms (GCM) 10K type strain sequencing project: providing services to taxonomists for standard genome sequencing and annotation.</title>
        <authorList>
            <consortium name="The Broad Institute Genomics Platform"/>
            <consortium name="The Broad Institute Genome Sequencing Center for Infectious Disease"/>
            <person name="Wu L."/>
            <person name="Ma J."/>
        </authorList>
    </citation>
    <scope>NUCLEOTIDE SEQUENCE [LARGE SCALE GENOMIC DNA]</scope>
    <source>
        <strain evidence="3">JCM 16722</strain>
    </source>
</reference>
<dbReference type="CDD" id="cd00038">
    <property type="entry name" value="CAP_ED"/>
    <property type="match status" value="1"/>
</dbReference>
<dbReference type="InterPro" id="IPR018490">
    <property type="entry name" value="cNMP-bd_dom_sf"/>
</dbReference>
<dbReference type="EMBL" id="BAAAZK010000007">
    <property type="protein sequence ID" value="GAA4178956.1"/>
    <property type="molecule type" value="Genomic_DNA"/>
</dbReference>
<gene>
    <name evidence="2" type="ORF">GCM10022218_30770</name>
</gene>
<organism evidence="2 3">
    <name type="scientific">Sphingobacterium ginsenosidimutans</name>
    <dbReference type="NCBI Taxonomy" id="687845"/>
    <lineage>
        <taxon>Bacteria</taxon>
        <taxon>Pseudomonadati</taxon>
        <taxon>Bacteroidota</taxon>
        <taxon>Sphingobacteriia</taxon>
        <taxon>Sphingobacteriales</taxon>
        <taxon>Sphingobacteriaceae</taxon>
        <taxon>Sphingobacterium</taxon>
    </lineage>
</organism>
<dbReference type="SUPFAM" id="SSF51206">
    <property type="entry name" value="cAMP-binding domain-like"/>
    <property type="match status" value="1"/>
</dbReference>
<proteinExistence type="predicted"/>
<sequence length="195" mass="23047">MEDRSLLENINRHITLTENECSLFLSLLKKKKIPRKNKLLTQGQLCDSIYFVDCGALRAFYLDVSGRESTIMFAVKDWWVTDMYCFINILPAMLTIEAIEESTVYQLKKNDLEKLYQTVPQFERFFRILMQNAYIREQLRVVQNLSMTAEERYDIFVKKYPEVANKVKQKQIASYLGITAEFLSMIKRKKLETLN</sequence>
<comment type="caution">
    <text evidence="2">The sequence shown here is derived from an EMBL/GenBank/DDBJ whole genome shotgun (WGS) entry which is preliminary data.</text>
</comment>
<feature type="domain" description="Cyclic nucleotide-binding" evidence="1">
    <location>
        <begin position="31"/>
        <end position="118"/>
    </location>
</feature>
<name>A0ABP8A6Z7_9SPHI</name>
<dbReference type="RefSeq" id="WP_346086794.1">
    <property type="nucleotide sequence ID" value="NZ_BAAAZK010000007.1"/>
</dbReference>
<dbReference type="InterPro" id="IPR014710">
    <property type="entry name" value="RmlC-like_jellyroll"/>
</dbReference>
<evidence type="ECO:0000313" key="2">
    <source>
        <dbReference type="EMBL" id="GAA4178956.1"/>
    </source>
</evidence>
<dbReference type="InterPro" id="IPR000595">
    <property type="entry name" value="cNMP-bd_dom"/>
</dbReference>
<keyword evidence="3" id="KW-1185">Reference proteome</keyword>